<protein>
    <submittedName>
        <fullName evidence="3">Uncharacterized protein</fullName>
    </submittedName>
</protein>
<evidence type="ECO:0000313" key="3">
    <source>
        <dbReference type="EMBL" id="KZT29984.1"/>
    </source>
</evidence>
<keyword evidence="2" id="KW-0732">Signal</keyword>
<feature type="region of interest" description="Disordered" evidence="1">
    <location>
        <begin position="28"/>
        <end position="54"/>
    </location>
</feature>
<reference evidence="3 4" key="1">
    <citation type="journal article" date="2016" name="Mol. Biol. Evol.">
        <title>Comparative Genomics of Early-Diverging Mushroom-Forming Fungi Provides Insights into the Origins of Lignocellulose Decay Capabilities.</title>
        <authorList>
            <person name="Nagy L.G."/>
            <person name="Riley R."/>
            <person name="Tritt A."/>
            <person name="Adam C."/>
            <person name="Daum C."/>
            <person name="Floudas D."/>
            <person name="Sun H."/>
            <person name="Yadav J.S."/>
            <person name="Pangilinan J."/>
            <person name="Larsson K.H."/>
            <person name="Matsuura K."/>
            <person name="Barry K."/>
            <person name="Labutti K."/>
            <person name="Kuo R."/>
            <person name="Ohm R.A."/>
            <person name="Bhattacharya S.S."/>
            <person name="Shirouzu T."/>
            <person name="Yoshinaga Y."/>
            <person name="Martin F.M."/>
            <person name="Grigoriev I.V."/>
            <person name="Hibbett D.S."/>
        </authorList>
    </citation>
    <scope>NUCLEOTIDE SEQUENCE [LARGE SCALE GENOMIC DNA]</scope>
    <source>
        <strain evidence="3 4">HHB14362 ss-1</strain>
    </source>
</reference>
<dbReference type="EMBL" id="KV425553">
    <property type="protein sequence ID" value="KZT29984.1"/>
    <property type="molecule type" value="Genomic_DNA"/>
</dbReference>
<gene>
    <name evidence="3" type="ORF">NEOLEDRAFT_1127902</name>
</gene>
<organism evidence="3 4">
    <name type="scientific">Neolentinus lepideus HHB14362 ss-1</name>
    <dbReference type="NCBI Taxonomy" id="1314782"/>
    <lineage>
        <taxon>Eukaryota</taxon>
        <taxon>Fungi</taxon>
        <taxon>Dikarya</taxon>
        <taxon>Basidiomycota</taxon>
        <taxon>Agaricomycotina</taxon>
        <taxon>Agaricomycetes</taxon>
        <taxon>Gloeophyllales</taxon>
        <taxon>Gloeophyllaceae</taxon>
        <taxon>Neolentinus</taxon>
    </lineage>
</organism>
<feature type="chain" id="PRO_5007868307" evidence="2">
    <location>
        <begin position="18"/>
        <end position="54"/>
    </location>
</feature>
<name>A0A165VPG4_9AGAM</name>
<dbReference type="Proteomes" id="UP000076761">
    <property type="component" value="Unassembled WGS sequence"/>
</dbReference>
<dbReference type="AlphaFoldDB" id="A0A165VPG4"/>
<feature type="signal peptide" evidence="2">
    <location>
        <begin position="1"/>
        <end position="17"/>
    </location>
</feature>
<dbReference type="InParanoid" id="A0A165VPG4"/>
<evidence type="ECO:0000256" key="2">
    <source>
        <dbReference type="SAM" id="SignalP"/>
    </source>
</evidence>
<accession>A0A165VPG4</accession>
<evidence type="ECO:0000313" key="4">
    <source>
        <dbReference type="Proteomes" id="UP000076761"/>
    </source>
</evidence>
<proteinExistence type="predicted"/>
<evidence type="ECO:0000256" key="1">
    <source>
        <dbReference type="SAM" id="MobiDB-lite"/>
    </source>
</evidence>
<keyword evidence="4" id="KW-1185">Reference proteome</keyword>
<sequence length="54" mass="6001">MAILLFVICSTASDLNAVKWSMSQEQAEQRKQVSEPGNENVSLHYAADSDMAER</sequence>